<reference evidence="2 3" key="1">
    <citation type="journal article" date="2009" name="Science">
        <title>Green evolution and dynamic adaptations revealed by genomes of the marine picoeukaryotes Micromonas.</title>
        <authorList>
            <person name="Worden A.Z."/>
            <person name="Lee J.H."/>
            <person name="Mock T."/>
            <person name="Rouze P."/>
            <person name="Simmons M.P."/>
            <person name="Aerts A.L."/>
            <person name="Allen A.E."/>
            <person name="Cuvelier M.L."/>
            <person name="Derelle E."/>
            <person name="Everett M.V."/>
            <person name="Foulon E."/>
            <person name="Grimwood J."/>
            <person name="Gundlach H."/>
            <person name="Henrissat B."/>
            <person name="Napoli C."/>
            <person name="McDonald S.M."/>
            <person name="Parker M.S."/>
            <person name="Rombauts S."/>
            <person name="Salamov A."/>
            <person name="Von Dassow P."/>
            <person name="Badger J.H."/>
            <person name="Coutinho P.M."/>
            <person name="Demir E."/>
            <person name="Dubchak I."/>
            <person name="Gentemann C."/>
            <person name="Eikrem W."/>
            <person name="Gready J.E."/>
            <person name="John U."/>
            <person name="Lanier W."/>
            <person name="Lindquist E.A."/>
            <person name="Lucas S."/>
            <person name="Mayer K.F."/>
            <person name="Moreau H."/>
            <person name="Not F."/>
            <person name="Otillar R."/>
            <person name="Panaud O."/>
            <person name="Pangilinan J."/>
            <person name="Paulsen I."/>
            <person name="Piegu B."/>
            <person name="Poliakov A."/>
            <person name="Robbens S."/>
            <person name="Schmutz J."/>
            <person name="Toulza E."/>
            <person name="Wyss T."/>
            <person name="Zelensky A."/>
            <person name="Zhou K."/>
            <person name="Armbrust E.V."/>
            <person name="Bhattacharya D."/>
            <person name="Goodenough U.W."/>
            <person name="Van de Peer Y."/>
            <person name="Grigoriev I.V."/>
        </authorList>
    </citation>
    <scope>NUCLEOTIDE SEQUENCE [LARGE SCALE GENOMIC DNA]</scope>
    <source>
        <strain evidence="3">RCC299 / NOUM17</strain>
    </source>
</reference>
<name>C1EFM0_MICCC</name>
<feature type="compositionally biased region" description="Basic and acidic residues" evidence="1">
    <location>
        <begin position="203"/>
        <end position="217"/>
    </location>
</feature>
<proteinExistence type="predicted"/>
<feature type="region of interest" description="Disordered" evidence="1">
    <location>
        <begin position="193"/>
        <end position="217"/>
    </location>
</feature>
<feature type="compositionally biased region" description="Acidic residues" evidence="1">
    <location>
        <begin position="98"/>
        <end position="109"/>
    </location>
</feature>
<gene>
    <name evidence="2" type="ORF">MICPUN_63838</name>
</gene>
<feature type="region of interest" description="Disordered" evidence="1">
    <location>
        <begin position="1"/>
        <end position="32"/>
    </location>
</feature>
<feature type="region of interest" description="Disordered" evidence="1">
    <location>
        <begin position="97"/>
        <end position="156"/>
    </location>
</feature>
<accession>C1EFM0</accession>
<feature type="compositionally biased region" description="Acidic residues" evidence="1">
    <location>
        <begin position="281"/>
        <end position="295"/>
    </location>
</feature>
<dbReference type="KEGG" id="mis:MICPUN_63838"/>
<evidence type="ECO:0000256" key="1">
    <source>
        <dbReference type="SAM" id="MobiDB-lite"/>
    </source>
</evidence>
<dbReference type="InParanoid" id="C1EFM0"/>
<organism evidence="2 3">
    <name type="scientific">Micromonas commoda (strain RCC299 / NOUM17 / CCMP2709)</name>
    <name type="common">Picoplanktonic green alga</name>
    <dbReference type="NCBI Taxonomy" id="296587"/>
    <lineage>
        <taxon>Eukaryota</taxon>
        <taxon>Viridiplantae</taxon>
        <taxon>Chlorophyta</taxon>
        <taxon>Mamiellophyceae</taxon>
        <taxon>Mamiellales</taxon>
        <taxon>Mamiellaceae</taxon>
        <taxon>Micromonas</taxon>
    </lineage>
</organism>
<sequence>MSSATPPTLVKPRRPRLGPAGATPAPADHAVAPRPLWNDAAATPNLDAMRRALVADLSRHFPLDPSSTEVGVVLICGDSEDASMDWAGLVLTLPSVADPEDDEENDGEEAGSLWVKPLHMDGPRAHDEKKKRAKTKRGGDLVLVSAEDPPPLSLARPTAPVVRLSVSKDSPVQKIDGAAIMDRLRFTTTELAPAGSGQSLGAVEDRGLNPTKGHDVSRSTVTSVYAFAPERHELAKELSRDLAATGGARPPRHACLPSPRASSAADVGKRKRPAFGHDPDGENDEYTYGEYDEYDHVDTPGTTVVFEGTSRQTARRVPGLPAPVSNPLFDDAGSALDFFDAESKDDVGTPRPPPPALGDKAAAVLRDALRSSNAVELVLPRSDVMCALAEVDEMRSRLKRPR</sequence>
<evidence type="ECO:0000313" key="2">
    <source>
        <dbReference type="EMBL" id="ACO67110.1"/>
    </source>
</evidence>
<feature type="compositionally biased region" description="Basic and acidic residues" evidence="1">
    <location>
        <begin position="118"/>
        <end position="130"/>
    </location>
</feature>
<dbReference type="RefSeq" id="XP_002505852.1">
    <property type="nucleotide sequence ID" value="XM_002505806.1"/>
</dbReference>
<dbReference type="Proteomes" id="UP000002009">
    <property type="component" value="Chromosome 13"/>
</dbReference>
<dbReference type="AlphaFoldDB" id="C1EFM0"/>
<evidence type="ECO:0000313" key="3">
    <source>
        <dbReference type="Proteomes" id="UP000002009"/>
    </source>
</evidence>
<keyword evidence="3" id="KW-1185">Reference proteome</keyword>
<feature type="region of interest" description="Disordered" evidence="1">
    <location>
        <begin position="240"/>
        <end position="302"/>
    </location>
</feature>
<protein>
    <submittedName>
        <fullName evidence="2">Uncharacterized protein</fullName>
    </submittedName>
</protein>
<dbReference type="EMBL" id="CP001331">
    <property type="protein sequence ID" value="ACO67110.1"/>
    <property type="molecule type" value="Genomic_DNA"/>
</dbReference>
<dbReference type="GeneID" id="8248551"/>